<evidence type="ECO:0000256" key="1">
    <source>
        <dbReference type="ARBA" id="ARBA00004370"/>
    </source>
</evidence>
<evidence type="ECO:0000256" key="7">
    <source>
        <dbReference type="SAM" id="MobiDB-lite"/>
    </source>
</evidence>
<dbReference type="RefSeq" id="WP_168447526.1">
    <property type="nucleotide sequence ID" value="NZ_JAAXOW010000002.1"/>
</dbReference>
<comment type="similarity">
    <text evidence="2 6">Belongs to the SURF1 family.</text>
</comment>
<dbReference type="Pfam" id="PF02104">
    <property type="entry name" value="SURF1"/>
    <property type="match status" value="1"/>
</dbReference>
<keyword evidence="9" id="KW-1185">Reference proteome</keyword>
<comment type="caution">
    <text evidence="8">The sequence shown here is derived from an EMBL/GenBank/DDBJ whole genome shotgun (WGS) entry which is preliminary data.</text>
</comment>
<sequence>MTASAPDAPERARARTRREWVVLFVGVVVVALLCLAAGRWQWHRYESKRDAVAIVTANYTAPAVPLAELLPGPGATVAAPLVWRTVTVTGTYLDDATVLLRNRPVDSTAGFHVLTPFQAQDPAVTVVVDRGFIPIGADASAPDTLPAPPSGTVTLTARLRAQEAPSGRGAPAGQVQAINNAQVLAAGGLSADDVATVGGYLALVSESPAPETALRPLQAPDTSLGSHLSYAFQWCVFAAGAIGGFFVLLRRERREADERAGLSTSVTDLPAGTAPDVVAWVSGRRPGATDRRPRRVSDEDAEDAEIDAAHDGQASDTSSA</sequence>
<gene>
    <name evidence="8" type="ORF">HF995_09550</name>
</gene>
<evidence type="ECO:0000256" key="2">
    <source>
        <dbReference type="ARBA" id="ARBA00007165"/>
    </source>
</evidence>
<dbReference type="InterPro" id="IPR002994">
    <property type="entry name" value="Surf1/Shy1"/>
</dbReference>
<comment type="subcellular location">
    <subcellularLocation>
        <location evidence="6">Cell membrane</location>
        <topology evidence="6">Multi-pass membrane protein</topology>
    </subcellularLocation>
    <subcellularLocation>
        <location evidence="1">Membrane</location>
    </subcellularLocation>
</comment>
<evidence type="ECO:0000256" key="4">
    <source>
        <dbReference type="ARBA" id="ARBA00022989"/>
    </source>
</evidence>
<dbReference type="GO" id="GO:0005886">
    <property type="term" value="C:plasma membrane"/>
    <property type="evidence" value="ECO:0007669"/>
    <property type="project" value="UniProtKB-SubCell"/>
</dbReference>
<evidence type="ECO:0000313" key="8">
    <source>
        <dbReference type="EMBL" id="NKX93512.1"/>
    </source>
</evidence>
<dbReference type="PROSITE" id="PS50895">
    <property type="entry name" value="SURF1"/>
    <property type="match status" value="1"/>
</dbReference>
<name>A0A9X5IPS9_9MICO</name>
<dbReference type="Proteomes" id="UP000774283">
    <property type="component" value="Unassembled WGS sequence"/>
</dbReference>
<proteinExistence type="inferred from homology"/>
<evidence type="ECO:0000256" key="6">
    <source>
        <dbReference type="RuleBase" id="RU363076"/>
    </source>
</evidence>
<feature type="compositionally biased region" description="Basic and acidic residues" evidence="7">
    <location>
        <begin position="287"/>
        <end position="298"/>
    </location>
</feature>
<dbReference type="EMBL" id="JAAXOW010000002">
    <property type="protein sequence ID" value="NKX93512.1"/>
    <property type="molecule type" value="Genomic_DNA"/>
</dbReference>
<dbReference type="AlphaFoldDB" id="A0A9X5IPS9"/>
<dbReference type="InterPro" id="IPR045214">
    <property type="entry name" value="Surf1/Surf4"/>
</dbReference>
<accession>A0A9X5IPS9</accession>
<evidence type="ECO:0000256" key="3">
    <source>
        <dbReference type="ARBA" id="ARBA00022692"/>
    </source>
</evidence>
<feature type="region of interest" description="Disordered" evidence="7">
    <location>
        <begin position="277"/>
        <end position="320"/>
    </location>
</feature>
<dbReference type="PANTHER" id="PTHR23427">
    <property type="entry name" value="SURFEIT LOCUS PROTEIN"/>
    <property type="match status" value="1"/>
</dbReference>
<feature type="transmembrane region" description="Helical" evidence="6">
    <location>
        <begin position="20"/>
        <end position="42"/>
    </location>
</feature>
<keyword evidence="4 6" id="KW-1133">Transmembrane helix</keyword>
<keyword evidence="5 6" id="KW-0472">Membrane</keyword>
<reference evidence="8 9" key="1">
    <citation type="submission" date="2020-04" db="EMBL/GenBank/DDBJ databases">
        <title>MicrobeNet Type strains.</title>
        <authorList>
            <person name="Nicholson A.C."/>
        </authorList>
    </citation>
    <scope>NUCLEOTIDE SEQUENCE [LARGE SCALE GENOMIC DNA]</scope>
    <source>
        <strain evidence="8 9">ATCC BAA-789</strain>
    </source>
</reference>
<keyword evidence="6" id="KW-1003">Cell membrane</keyword>
<dbReference type="PANTHER" id="PTHR23427:SF2">
    <property type="entry name" value="SURFEIT LOCUS PROTEIN 1"/>
    <property type="match status" value="1"/>
</dbReference>
<dbReference type="CDD" id="cd06662">
    <property type="entry name" value="SURF1"/>
    <property type="match status" value="1"/>
</dbReference>
<evidence type="ECO:0000313" key="9">
    <source>
        <dbReference type="Proteomes" id="UP000774283"/>
    </source>
</evidence>
<evidence type="ECO:0000256" key="5">
    <source>
        <dbReference type="ARBA" id="ARBA00023136"/>
    </source>
</evidence>
<keyword evidence="3 6" id="KW-0812">Transmembrane</keyword>
<organism evidence="8 9">
    <name type="scientific">Sanguibacter hominis ATCC BAA-789</name>
    <dbReference type="NCBI Taxonomy" id="1312740"/>
    <lineage>
        <taxon>Bacteria</taxon>
        <taxon>Bacillati</taxon>
        <taxon>Actinomycetota</taxon>
        <taxon>Actinomycetes</taxon>
        <taxon>Micrococcales</taxon>
        <taxon>Sanguibacteraceae</taxon>
        <taxon>Sanguibacter</taxon>
    </lineage>
</organism>
<protein>
    <recommendedName>
        <fullName evidence="6">SURF1-like protein</fullName>
    </recommendedName>
</protein>
<feature type="transmembrane region" description="Helical" evidence="6">
    <location>
        <begin position="230"/>
        <end position="249"/>
    </location>
</feature>